<organism evidence="2">
    <name type="scientific">Skeletonema marinoi</name>
    <dbReference type="NCBI Taxonomy" id="267567"/>
    <lineage>
        <taxon>Eukaryota</taxon>
        <taxon>Sar</taxon>
        <taxon>Stramenopiles</taxon>
        <taxon>Ochrophyta</taxon>
        <taxon>Bacillariophyta</taxon>
        <taxon>Coscinodiscophyceae</taxon>
        <taxon>Thalassiosirophycidae</taxon>
        <taxon>Thalassiosirales</taxon>
        <taxon>Skeletonemataceae</taxon>
        <taxon>Skeletonema</taxon>
        <taxon>Skeletonema marinoi-dohrnii complex</taxon>
    </lineage>
</organism>
<accession>A0A7S1CRP5</accession>
<dbReference type="SMART" id="SM00228">
    <property type="entry name" value="PDZ"/>
    <property type="match status" value="1"/>
</dbReference>
<protein>
    <recommendedName>
        <fullName evidence="1">PDZ domain-containing protein</fullName>
    </recommendedName>
</protein>
<name>A0A7S1CRP5_9STRA</name>
<reference evidence="2" key="1">
    <citation type="submission" date="2021-01" db="EMBL/GenBank/DDBJ databases">
        <authorList>
            <person name="Corre E."/>
            <person name="Pelletier E."/>
            <person name="Niang G."/>
            <person name="Scheremetjew M."/>
            <person name="Finn R."/>
            <person name="Kale V."/>
            <person name="Holt S."/>
            <person name="Cochrane G."/>
            <person name="Meng A."/>
            <person name="Brown T."/>
            <person name="Cohen L."/>
        </authorList>
    </citation>
    <scope>NUCLEOTIDE SEQUENCE</scope>
    <source>
        <strain evidence="2">FE60</strain>
    </source>
</reference>
<dbReference type="PROSITE" id="PS50106">
    <property type="entry name" value="PDZ"/>
    <property type="match status" value="1"/>
</dbReference>
<dbReference type="Pfam" id="PF00595">
    <property type="entry name" value="PDZ"/>
    <property type="match status" value="1"/>
</dbReference>
<gene>
    <name evidence="2" type="ORF">SMAR1040_LOCUS418</name>
</gene>
<dbReference type="InterPro" id="IPR036034">
    <property type="entry name" value="PDZ_sf"/>
</dbReference>
<dbReference type="SUPFAM" id="SSF50156">
    <property type="entry name" value="PDZ domain-like"/>
    <property type="match status" value="1"/>
</dbReference>
<proteinExistence type="predicted"/>
<dbReference type="InterPro" id="IPR001478">
    <property type="entry name" value="PDZ"/>
</dbReference>
<dbReference type="EMBL" id="HBFU01000654">
    <property type="protein sequence ID" value="CAD8926471.1"/>
    <property type="molecule type" value="Transcribed_RNA"/>
</dbReference>
<dbReference type="AlphaFoldDB" id="A0A7S1CRP5"/>
<dbReference type="CDD" id="cd00136">
    <property type="entry name" value="PDZ_canonical"/>
    <property type="match status" value="1"/>
</dbReference>
<feature type="domain" description="PDZ" evidence="1">
    <location>
        <begin position="5"/>
        <end position="81"/>
    </location>
</feature>
<dbReference type="Gene3D" id="2.30.42.10">
    <property type="match status" value="1"/>
</dbReference>
<evidence type="ECO:0000259" key="1">
    <source>
        <dbReference type="PROSITE" id="PS50106"/>
    </source>
</evidence>
<evidence type="ECO:0000313" key="2">
    <source>
        <dbReference type="EMBL" id="CAD8926471.1"/>
    </source>
</evidence>
<sequence>MTHYTATITHFKNEPIGIGLANDPNYGLVITSIAPAPEGALGESCLKKGMKLLTINNIDVSGLPSKEVVKILKDVEGKLVLSAQNVVPADITFEADKHYRRPDGVIVHGTMKNDINSATPTIFKEAGVPSTTYSRIYKLIERDMKPPAAALRIHEITLDREFGSYVVTQMVTGGMVGYGTESRHEKKFYEMVLKSAHLERNVDLKAMEVMMQVNAMLAKYNLMATVALEARKNGKESRLARKKYETLNVVGLKFHQIE</sequence>